<accession>A0ABQ5W966</accession>
<organism evidence="1 2">
    <name type="scientific">Devosia nitrariae</name>
    <dbReference type="NCBI Taxonomy" id="2071872"/>
    <lineage>
        <taxon>Bacteria</taxon>
        <taxon>Pseudomonadati</taxon>
        <taxon>Pseudomonadota</taxon>
        <taxon>Alphaproteobacteria</taxon>
        <taxon>Hyphomicrobiales</taxon>
        <taxon>Devosiaceae</taxon>
        <taxon>Devosia</taxon>
    </lineage>
</organism>
<evidence type="ECO:0000313" key="2">
    <source>
        <dbReference type="Proteomes" id="UP001156691"/>
    </source>
</evidence>
<comment type="caution">
    <text evidence="1">The sequence shown here is derived from an EMBL/GenBank/DDBJ whole genome shotgun (WGS) entry which is preliminary data.</text>
</comment>
<dbReference type="RefSeq" id="WP_284341592.1">
    <property type="nucleotide sequence ID" value="NZ_BSNS01000018.1"/>
</dbReference>
<proteinExistence type="predicted"/>
<evidence type="ECO:0000313" key="1">
    <source>
        <dbReference type="EMBL" id="GLQ56176.1"/>
    </source>
</evidence>
<keyword evidence="2" id="KW-1185">Reference proteome</keyword>
<gene>
    <name evidence="1" type="ORF">GCM10010862_34350</name>
</gene>
<sequence>MSKPKSVAIDYAASDRLVANPAPQWAIAHLKDMLQRKGVGVGPADQGWQVNIASADSDTSGVEVPAGAESFVLIRDENTVTAVGRDARGLVYALTELADRVSRSGDDPFEGAFPLVGTPKTRTRSIMRLFVNEKEDKAWFHDKSHWIDYLTMLATNRFNRFSLTLGIQYDYPYHDYMISDVYLHFPYPYLVNLPNYDIKVLELTEAERETNLEMLKFIGAEAAKRGLEFQLGLWTQRYDFDKAPGANYTIVGVTEDNLAPYVRDALSTLLKEVPEITGLTFRIHVEGGIAEGDYDFWRVAFDGIKSAGRPIEIDMHAKGLDESTLNVALETGMPVSASPKYLAEHIGLSYHPSVIREREYPPQHEVTNREKLSVGARRFLRQSYGDLLPKDKKWRVLFRVWPGTQRVLAWGDPELAAGYGRSASFCGADGIEWMEPLSMKGRQGSGTPGGRALYQDSRLTLRLDWQKYVYQYRLWGRLSYDPDADISDAGDYLADQCGDAADLVAAALAASSKILPLVTQTHGPSVANNIYWPEIYTNIAAIGDNHHRPFGFDMEGPLRFGNAPTFDSQMFANAREFIEGIVSGDPVRRYSPLDVADWLSAAADKVEIAAVKAKACADINLPSVQRLLIDAQVAAAIGRFFAGKQRSACWVELYLQTFSRTARLKAVDHLRSARAAWKQAVDLTKDLYDNDLTFGPGPHMRGAWVTRLADIDNELKDLNSYNERREAVLHGEDLKTEHLLENWQLAHRDHVALAGPATFKRDSEIKVSVPAPGAEKVRLHYRQVNQAERWKHVDMTVSGGKAEGAIPAEYTDSAFHLQYYVTLLKDNRVQVVPGFGPSLAEQPYAVMTQG</sequence>
<reference evidence="2" key="1">
    <citation type="journal article" date="2019" name="Int. J. Syst. Evol. Microbiol.">
        <title>The Global Catalogue of Microorganisms (GCM) 10K type strain sequencing project: providing services to taxonomists for standard genome sequencing and annotation.</title>
        <authorList>
            <consortium name="The Broad Institute Genomics Platform"/>
            <consortium name="The Broad Institute Genome Sequencing Center for Infectious Disease"/>
            <person name="Wu L."/>
            <person name="Ma J."/>
        </authorList>
    </citation>
    <scope>NUCLEOTIDE SEQUENCE [LARGE SCALE GENOMIC DNA]</scope>
    <source>
        <strain evidence="2">NBRC 112416</strain>
    </source>
</reference>
<dbReference type="Proteomes" id="UP001156691">
    <property type="component" value="Unassembled WGS sequence"/>
</dbReference>
<name>A0ABQ5W966_9HYPH</name>
<protein>
    <submittedName>
        <fullName evidence="1">Uncharacterized protein</fullName>
    </submittedName>
</protein>
<dbReference type="EMBL" id="BSNS01000018">
    <property type="protein sequence ID" value="GLQ56176.1"/>
    <property type="molecule type" value="Genomic_DNA"/>
</dbReference>